<evidence type="ECO:0000313" key="4">
    <source>
        <dbReference type="EMBL" id="CAF2107010.1"/>
    </source>
</evidence>
<dbReference type="EMBL" id="HG994372">
    <property type="protein sequence ID" value="CAF2107010.1"/>
    <property type="molecule type" value="Genomic_DNA"/>
</dbReference>
<reference evidence="4" key="1">
    <citation type="submission" date="2021-01" db="EMBL/GenBank/DDBJ databases">
        <authorList>
            <consortium name="Genoscope - CEA"/>
            <person name="William W."/>
        </authorList>
    </citation>
    <scope>NUCLEOTIDE SEQUENCE</scope>
</reference>
<evidence type="ECO:0000256" key="1">
    <source>
        <dbReference type="ARBA" id="ARBA00022670"/>
    </source>
</evidence>
<name>A0A816UDR0_BRANA</name>
<organism evidence="4">
    <name type="scientific">Brassica napus</name>
    <name type="common">Rape</name>
    <dbReference type="NCBI Taxonomy" id="3708"/>
    <lineage>
        <taxon>Eukaryota</taxon>
        <taxon>Viridiplantae</taxon>
        <taxon>Streptophyta</taxon>
        <taxon>Embryophyta</taxon>
        <taxon>Tracheophyta</taxon>
        <taxon>Spermatophyta</taxon>
        <taxon>Magnoliopsida</taxon>
        <taxon>eudicotyledons</taxon>
        <taxon>Gunneridae</taxon>
        <taxon>Pentapetalae</taxon>
        <taxon>rosids</taxon>
        <taxon>malvids</taxon>
        <taxon>Brassicales</taxon>
        <taxon>Brassicaceae</taxon>
        <taxon>Brassiceae</taxon>
        <taxon>Brassica</taxon>
    </lineage>
</organism>
<feature type="domain" description="Ubiquitin-like protease family profile" evidence="3">
    <location>
        <begin position="32"/>
        <end position="103"/>
    </location>
</feature>
<keyword evidence="1" id="KW-0645">Protease</keyword>
<dbReference type="AlphaFoldDB" id="A0A816UDR0"/>
<dbReference type="InterPro" id="IPR003653">
    <property type="entry name" value="Peptidase_C48_C"/>
</dbReference>
<protein>
    <submittedName>
        <fullName evidence="4">(rape) hypothetical protein</fullName>
    </submittedName>
</protein>
<evidence type="ECO:0000259" key="3">
    <source>
        <dbReference type="Pfam" id="PF02902"/>
    </source>
</evidence>
<dbReference type="Pfam" id="PF02902">
    <property type="entry name" value="Peptidase_C48"/>
    <property type="match status" value="1"/>
</dbReference>
<accession>A0A816UDR0</accession>
<feature type="non-terminal residue" evidence="4">
    <location>
        <position position="1"/>
    </location>
</feature>
<proteinExistence type="predicted"/>
<sequence length="154" mass="17951">DVGKRSLGWSCDQLDMQTSGDFGLQHSLNESDNEVNKHMAYLLRALPHVLAAFSPPSDSSHPEEDQEFSWVRPDNIYFNERSGDCGPSWSNFLKCMQRDTPMRIWGRSMTKRWTYSVRNTRWIPMKNLLETQKFKTMVEDVYTACFISFVKPNC</sequence>
<gene>
    <name evidence="4" type="ORF">DARMORV10_C08P08870.1</name>
</gene>
<keyword evidence="2" id="KW-0378">Hydrolase</keyword>
<dbReference type="GO" id="GO:0006508">
    <property type="term" value="P:proteolysis"/>
    <property type="evidence" value="ECO:0007669"/>
    <property type="project" value="UniProtKB-KW"/>
</dbReference>
<dbReference type="Proteomes" id="UP001295469">
    <property type="component" value="Chromosome C08"/>
</dbReference>
<evidence type="ECO:0000256" key="2">
    <source>
        <dbReference type="ARBA" id="ARBA00022801"/>
    </source>
</evidence>
<dbReference type="GO" id="GO:0008234">
    <property type="term" value="F:cysteine-type peptidase activity"/>
    <property type="evidence" value="ECO:0007669"/>
    <property type="project" value="InterPro"/>
</dbReference>